<dbReference type="Proteomes" id="UP000621436">
    <property type="component" value="Unassembled WGS sequence"/>
</dbReference>
<evidence type="ECO:0000313" key="8">
    <source>
        <dbReference type="Proteomes" id="UP000621436"/>
    </source>
</evidence>
<dbReference type="GO" id="GO:0009229">
    <property type="term" value="P:thiamine diphosphate biosynthetic process"/>
    <property type="evidence" value="ECO:0007669"/>
    <property type="project" value="InterPro"/>
</dbReference>
<dbReference type="RefSeq" id="WP_270453714.1">
    <property type="nucleotide sequence ID" value="NZ_JADPIE010000003.1"/>
</dbReference>
<dbReference type="SUPFAM" id="SSF63862">
    <property type="entry name" value="Thiamin pyrophosphokinase, substrate-binding domain"/>
    <property type="match status" value="1"/>
</dbReference>
<dbReference type="InterPro" id="IPR053149">
    <property type="entry name" value="TPK"/>
</dbReference>
<reference evidence="7" key="1">
    <citation type="submission" date="2020-11" db="EMBL/GenBank/DDBJ databases">
        <title>Halonatronomonas betainensis gen. nov., sp. nov. a novel haloalkaliphilic representative of the family Halanaerobiacae capable of betaine degradation.</title>
        <authorList>
            <person name="Boltyanskaya Y."/>
            <person name="Kevbrin V."/>
            <person name="Detkova E."/>
            <person name="Grouzdev D.S."/>
            <person name="Koziaeva V."/>
            <person name="Zhilina T."/>
        </authorList>
    </citation>
    <scope>NUCLEOTIDE SEQUENCE</scope>
    <source>
        <strain evidence="7">Z-7014</strain>
    </source>
</reference>
<dbReference type="NCBIfam" id="TIGR01378">
    <property type="entry name" value="thi_PPkinase"/>
    <property type="match status" value="1"/>
</dbReference>
<dbReference type="AlphaFoldDB" id="A0A931AVB2"/>
<dbReference type="InterPro" id="IPR007371">
    <property type="entry name" value="TPK_catalytic"/>
</dbReference>
<dbReference type="EMBL" id="JADPIE010000003">
    <property type="protein sequence ID" value="MBF8436801.1"/>
    <property type="molecule type" value="Genomic_DNA"/>
</dbReference>
<sequence>MGSDNCQAVVVLNGEFNSPDHFYKDIINGSDIRLAADGGARLFESLGIDPGYIIGDFDSLTEAELDFWKERQVTLERYPVDKDKTDGELSIDYCNRLECDTIILLGSMGGRFDQQLANIYLLEYSLNLNIDAVIKEKGLEIGIIEKSKEISGYQGWHLSLLPLDKKVENISLSGTKYDIEGLDLLRSYTRGISNRVVGDVFKIKVGKGRLIYILHDDNSN</sequence>
<accession>A0A931AVB2</accession>
<evidence type="ECO:0000256" key="2">
    <source>
        <dbReference type="ARBA" id="ARBA00022741"/>
    </source>
</evidence>
<evidence type="ECO:0000256" key="1">
    <source>
        <dbReference type="ARBA" id="ARBA00022679"/>
    </source>
</evidence>
<dbReference type="InterPro" id="IPR036759">
    <property type="entry name" value="TPK_catalytic_sf"/>
</dbReference>
<dbReference type="PANTHER" id="PTHR41299">
    <property type="entry name" value="THIAMINE PYROPHOSPHOKINASE"/>
    <property type="match status" value="1"/>
</dbReference>
<dbReference type="Pfam" id="PF04265">
    <property type="entry name" value="TPK_B1_binding"/>
    <property type="match status" value="1"/>
</dbReference>
<dbReference type="SMART" id="SM00983">
    <property type="entry name" value="TPK_B1_binding"/>
    <property type="match status" value="1"/>
</dbReference>
<dbReference type="InterPro" id="IPR006282">
    <property type="entry name" value="Thi_PPkinase"/>
</dbReference>
<dbReference type="InterPro" id="IPR007373">
    <property type="entry name" value="Thiamin_PyroPKinase_B1-bd"/>
</dbReference>
<dbReference type="GO" id="GO:0016301">
    <property type="term" value="F:kinase activity"/>
    <property type="evidence" value="ECO:0007669"/>
    <property type="project" value="UniProtKB-KW"/>
</dbReference>
<protein>
    <recommendedName>
        <fullName evidence="5">Thiamine diphosphokinase</fullName>
        <ecNumber evidence="5">2.7.6.2</ecNumber>
    </recommendedName>
</protein>
<evidence type="ECO:0000256" key="5">
    <source>
        <dbReference type="NCBIfam" id="TIGR01378"/>
    </source>
</evidence>
<proteinExistence type="predicted"/>
<dbReference type="EC" id="2.7.6.2" evidence="5"/>
<dbReference type="Pfam" id="PF04263">
    <property type="entry name" value="TPK_catalytic"/>
    <property type="match status" value="1"/>
</dbReference>
<feature type="domain" description="Thiamin pyrophosphokinase thiamin-binding" evidence="6">
    <location>
        <begin position="142"/>
        <end position="211"/>
    </location>
</feature>
<dbReference type="InterPro" id="IPR036371">
    <property type="entry name" value="TPK_B1-bd_sf"/>
</dbReference>
<dbReference type="Gene3D" id="3.40.50.10240">
    <property type="entry name" value="Thiamin pyrophosphokinase, catalytic domain"/>
    <property type="match status" value="1"/>
</dbReference>
<keyword evidence="4" id="KW-0067">ATP-binding</keyword>
<dbReference type="GO" id="GO:0030975">
    <property type="term" value="F:thiamine binding"/>
    <property type="evidence" value="ECO:0007669"/>
    <property type="project" value="InterPro"/>
</dbReference>
<dbReference type="GO" id="GO:0005524">
    <property type="term" value="F:ATP binding"/>
    <property type="evidence" value="ECO:0007669"/>
    <property type="project" value="UniProtKB-KW"/>
</dbReference>
<keyword evidence="2" id="KW-0547">Nucleotide-binding</keyword>
<evidence type="ECO:0000256" key="3">
    <source>
        <dbReference type="ARBA" id="ARBA00022777"/>
    </source>
</evidence>
<name>A0A931AVB2_9FIRM</name>
<dbReference type="SUPFAM" id="SSF63999">
    <property type="entry name" value="Thiamin pyrophosphokinase, catalytic domain"/>
    <property type="match status" value="1"/>
</dbReference>
<keyword evidence="3" id="KW-0418">Kinase</keyword>
<dbReference type="PANTHER" id="PTHR41299:SF1">
    <property type="entry name" value="THIAMINE PYROPHOSPHOKINASE"/>
    <property type="match status" value="1"/>
</dbReference>
<keyword evidence="8" id="KW-1185">Reference proteome</keyword>
<dbReference type="CDD" id="cd07995">
    <property type="entry name" value="TPK"/>
    <property type="match status" value="1"/>
</dbReference>
<organism evidence="7 8">
    <name type="scientific">Halonatronomonas betaini</name>
    <dbReference type="NCBI Taxonomy" id="2778430"/>
    <lineage>
        <taxon>Bacteria</taxon>
        <taxon>Bacillati</taxon>
        <taxon>Bacillota</taxon>
        <taxon>Clostridia</taxon>
        <taxon>Halanaerobiales</taxon>
        <taxon>Halarsenatibacteraceae</taxon>
        <taxon>Halonatronomonas</taxon>
    </lineage>
</organism>
<dbReference type="GO" id="GO:0006772">
    <property type="term" value="P:thiamine metabolic process"/>
    <property type="evidence" value="ECO:0007669"/>
    <property type="project" value="UniProtKB-UniRule"/>
</dbReference>
<dbReference type="GO" id="GO:0004788">
    <property type="term" value="F:thiamine diphosphokinase activity"/>
    <property type="evidence" value="ECO:0007669"/>
    <property type="project" value="UniProtKB-UniRule"/>
</dbReference>
<evidence type="ECO:0000259" key="6">
    <source>
        <dbReference type="SMART" id="SM00983"/>
    </source>
</evidence>
<keyword evidence="1 7" id="KW-0808">Transferase</keyword>
<comment type="caution">
    <text evidence="7">The sequence shown here is derived from an EMBL/GenBank/DDBJ whole genome shotgun (WGS) entry which is preliminary data.</text>
</comment>
<evidence type="ECO:0000256" key="4">
    <source>
        <dbReference type="ARBA" id="ARBA00022840"/>
    </source>
</evidence>
<gene>
    <name evidence="7" type="ORF">I0Q91_06920</name>
</gene>
<evidence type="ECO:0000313" key="7">
    <source>
        <dbReference type="EMBL" id="MBF8436801.1"/>
    </source>
</evidence>